<proteinExistence type="predicted"/>
<dbReference type="Gene3D" id="2.40.10.320">
    <property type="entry name" value="Uncharacterised protein PF13642 yp_926445, N-terminal domain"/>
    <property type="match status" value="1"/>
</dbReference>
<gene>
    <name evidence="1" type="ORF">I7730_24515</name>
</gene>
<sequence>MVTWPCVFKLEGDSELVYLESEPHLVTEFKGLIWDVSDCLIDSDGHCFLVREEGDGYAFEPKGVQLTLPEVVKLVQEHEFSKAEMCLTKIQFSSIVEAIQSLSLEK</sequence>
<comment type="caution">
    <text evidence="1">The sequence shown here is derived from an EMBL/GenBank/DDBJ whole genome shotgun (WGS) entry which is preliminary data.</text>
</comment>
<dbReference type="InterPro" id="IPR025284">
    <property type="entry name" value="DUF4144"/>
</dbReference>
<reference evidence="1" key="2">
    <citation type="submission" date="2019-01" db="EMBL/GenBank/DDBJ databases">
        <authorList>
            <consortium name="NCBI Pathogen Detection Project"/>
        </authorList>
    </citation>
    <scope>NUCLEOTIDE SEQUENCE</scope>
    <source>
        <strain evidence="1">BCW_3452</strain>
    </source>
</reference>
<dbReference type="EMBL" id="DACRBY010000066">
    <property type="protein sequence ID" value="HAS8542928.1"/>
    <property type="molecule type" value="Genomic_DNA"/>
</dbReference>
<reference evidence="1" key="1">
    <citation type="journal article" date="2018" name="Genome Biol.">
        <title>SKESA: strategic k-mer extension for scrupulous assemblies.</title>
        <authorList>
            <person name="Souvorov A."/>
            <person name="Agarwala R."/>
            <person name="Lipman D.J."/>
        </authorList>
    </citation>
    <scope>NUCLEOTIDE SEQUENCE</scope>
    <source>
        <strain evidence="1">BCW_3452</strain>
    </source>
</reference>
<dbReference type="Proteomes" id="UP000863257">
    <property type="component" value="Unassembled WGS sequence"/>
</dbReference>
<name>A0A8H9N551_VIBVL</name>
<protein>
    <submittedName>
        <fullName evidence="1">Uncharacterized protein</fullName>
    </submittedName>
</protein>
<dbReference type="AlphaFoldDB" id="A0A8H9N551"/>
<evidence type="ECO:0000313" key="1">
    <source>
        <dbReference type="EMBL" id="HAS8542928.1"/>
    </source>
</evidence>
<dbReference type="Pfam" id="PF13642">
    <property type="entry name" value="DUF4144"/>
    <property type="match status" value="1"/>
</dbReference>
<accession>A0A8H9N551</accession>
<organism evidence="1">
    <name type="scientific">Vibrio vulnificus</name>
    <dbReference type="NCBI Taxonomy" id="672"/>
    <lineage>
        <taxon>Bacteria</taxon>
        <taxon>Pseudomonadati</taxon>
        <taxon>Pseudomonadota</taxon>
        <taxon>Gammaproteobacteria</taxon>
        <taxon>Vibrionales</taxon>
        <taxon>Vibrionaceae</taxon>
        <taxon>Vibrio</taxon>
    </lineage>
</organism>